<organism evidence="5 6">
    <name type="scientific">Rosa chinensis</name>
    <name type="common">China rose</name>
    <dbReference type="NCBI Taxonomy" id="74649"/>
    <lineage>
        <taxon>Eukaryota</taxon>
        <taxon>Viridiplantae</taxon>
        <taxon>Streptophyta</taxon>
        <taxon>Embryophyta</taxon>
        <taxon>Tracheophyta</taxon>
        <taxon>Spermatophyta</taxon>
        <taxon>Magnoliopsida</taxon>
        <taxon>eudicotyledons</taxon>
        <taxon>Gunneridae</taxon>
        <taxon>Pentapetalae</taxon>
        <taxon>rosids</taxon>
        <taxon>fabids</taxon>
        <taxon>Rosales</taxon>
        <taxon>Rosaceae</taxon>
        <taxon>Rosoideae</taxon>
        <taxon>Rosoideae incertae sedis</taxon>
        <taxon>Rosa</taxon>
    </lineage>
</organism>
<comment type="caution">
    <text evidence="5">The sequence shown here is derived from an EMBL/GenBank/DDBJ whole genome shotgun (WGS) entry which is preliminary data.</text>
</comment>
<reference evidence="5 6" key="1">
    <citation type="journal article" date="2018" name="Nat. Genet.">
        <title>The Rosa genome provides new insights in the design of modern roses.</title>
        <authorList>
            <person name="Bendahmane M."/>
        </authorList>
    </citation>
    <scope>NUCLEOTIDE SEQUENCE [LARGE SCALE GENOMIC DNA]</scope>
    <source>
        <strain evidence="6">cv. Old Blush</strain>
    </source>
</reference>
<evidence type="ECO:0000256" key="2">
    <source>
        <dbReference type="ARBA" id="ARBA00022741"/>
    </source>
</evidence>
<evidence type="ECO:0008006" key="7">
    <source>
        <dbReference type="Google" id="ProtNLM"/>
    </source>
</evidence>
<dbReference type="AlphaFoldDB" id="A0A2P6S5K6"/>
<keyword evidence="1" id="KW-0808">Transferase</keyword>
<sequence length="101" mass="11245">MKIGLLCTQDKPKLRPSMSTVVKMLTGETDVDDEKIDKPGMLSEFMDQRDSSDAKHSSYSLSPYGRVLNSSSSSEKSPLILYMTEEIMMAKKHLSGVVWLG</sequence>
<keyword evidence="2" id="KW-0547">Nucleotide-binding</keyword>
<dbReference type="STRING" id="74649.A0A2P6S5K6"/>
<keyword evidence="3" id="KW-0418">Kinase</keyword>
<dbReference type="PANTHER" id="PTHR47973">
    <property type="entry name" value="CYSTEINE-RICH RECEPTOR-LIKE PROTEIN KINASE 3"/>
    <property type="match status" value="1"/>
</dbReference>
<evidence type="ECO:0000256" key="3">
    <source>
        <dbReference type="ARBA" id="ARBA00022777"/>
    </source>
</evidence>
<evidence type="ECO:0000313" key="5">
    <source>
        <dbReference type="EMBL" id="PRQ53970.1"/>
    </source>
</evidence>
<evidence type="ECO:0000256" key="4">
    <source>
        <dbReference type="ARBA" id="ARBA00022840"/>
    </source>
</evidence>
<dbReference type="Proteomes" id="UP000238479">
    <property type="component" value="Chromosome 2"/>
</dbReference>
<protein>
    <recommendedName>
        <fullName evidence="7">Non-specific serine/threonine protein kinase</fullName>
    </recommendedName>
</protein>
<dbReference type="GO" id="GO:0005524">
    <property type="term" value="F:ATP binding"/>
    <property type="evidence" value="ECO:0007669"/>
    <property type="project" value="UniProtKB-KW"/>
</dbReference>
<gene>
    <name evidence="5" type="ORF">RchiOBHm_Chr2g0172421</name>
</gene>
<accession>A0A2P6S5K6</accession>
<dbReference type="InterPro" id="IPR052059">
    <property type="entry name" value="CR_Ser/Thr_kinase"/>
</dbReference>
<keyword evidence="6" id="KW-1185">Reference proteome</keyword>
<evidence type="ECO:0000313" key="6">
    <source>
        <dbReference type="Proteomes" id="UP000238479"/>
    </source>
</evidence>
<keyword evidence="4" id="KW-0067">ATP-binding</keyword>
<proteinExistence type="predicted"/>
<dbReference type="Gramene" id="PRQ53970">
    <property type="protein sequence ID" value="PRQ53970"/>
    <property type="gene ID" value="RchiOBHm_Chr2g0172421"/>
</dbReference>
<name>A0A2P6S5K6_ROSCH</name>
<dbReference type="GO" id="GO:0016301">
    <property type="term" value="F:kinase activity"/>
    <property type="evidence" value="ECO:0007669"/>
    <property type="project" value="UniProtKB-KW"/>
</dbReference>
<evidence type="ECO:0000256" key="1">
    <source>
        <dbReference type="ARBA" id="ARBA00022679"/>
    </source>
</evidence>
<dbReference type="EMBL" id="PDCK01000040">
    <property type="protein sequence ID" value="PRQ53970.1"/>
    <property type="molecule type" value="Genomic_DNA"/>
</dbReference>